<comment type="caution">
    <text evidence="1">The sequence shown here is derived from an EMBL/GenBank/DDBJ whole genome shotgun (WGS) entry which is preliminary data.</text>
</comment>
<sequence>MSTGSTRWRDGGRGHGKAQLGQCGIERISLVVMGDGEMKLGHRQKHEAGRADCLSDCCCLLIIVMVKLISAFCRRKEKERGR</sequence>
<gene>
    <name evidence="1" type="ORF">M0R45_000252</name>
</gene>
<proteinExistence type="predicted"/>
<evidence type="ECO:0000313" key="2">
    <source>
        <dbReference type="Proteomes" id="UP001457282"/>
    </source>
</evidence>
<dbReference type="EMBL" id="JBEDUW010000143">
    <property type="protein sequence ID" value="KAK9905371.1"/>
    <property type="molecule type" value="Genomic_DNA"/>
</dbReference>
<dbReference type="AlphaFoldDB" id="A0AAW1VPW2"/>
<dbReference type="Proteomes" id="UP001457282">
    <property type="component" value="Unassembled WGS sequence"/>
</dbReference>
<keyword evidence="2" id="KW-1185">Reference proteome</keyword>
<name>A0AAW1VPW2_RUBAR</name>
<reference evidence="1 2" key="1">
    <citation type="journal article" date="2023" name="G3 (Bethesda)">
        <title>A chromosome-length genome assembly and annotation of blackberry (Rubus argutus, cv. 'Hillquist').</title>
        <authorList>
            <person name="Bruna T."/>
            <person name="Aryal R."/>
            <person name="Dudchenko O."/>
            <person name="Sargent D.J."/>
            <person name="Mead D."/>
            <person name="Buti M."/>
            <person name="Cavallini A."/>
            <person name="Hytonen T."/>
            <person name="Andres J."/>
            <person name="Pham M."/>
            <person name="Weisz D."/>
            <person name="Mascagni F."/>
            <person name="Usai G."/>
            <person name="Natali L."/>
            <person name="Bassil N."/>
            <person name="Fernandez G.E."/>
            <person name="Lomsadze A."/>
            <person name="Armour M."/>
            <person name="Olukolu B."/>
            <person name="Poorten T."/>
            <person name="Britton C."/>
            <person name="Davik J."/>
            <person name="Ashrafi H."/>
            <person name="Aiden E.L."/>
            <person name="Borodovsky M."/>
            <person name="Worthington M."/>
        </authorList>
    </citation>
    <scope>NUCLEOTIDE SEQUENCE [LARGE SCALE GENOMIC DNA]</scope>
    <source>
        <strain evidence="1">PI 553951</strain>
    </source>
</reference>
<evidence type="ECO:0000313" key="1">
    <source>
        <dbReference type="EMBL" id="KAK9905371.1"/>
    </source>
</evidence>
<organism evidence="1 2">
    <name type="scientific">Rubus argutus</name>
    <name type="common">Southern blackberry</name>
    <dbReference type="NCBI Taxonomy" id="59490"/>
    <lineage>
        <taxon>Eukaryota</taxon>
        <taxon>Viridiplantae</taxon>
        <taxon>Streptophyta</taxon>
        <taxon>Embryophyta</taxon>
        <taxon>Tracheophyta</taxon>
        <taxon>Spermatophyta</taxon>
        <taxon>Magnoliopsida</taxon>
        <taxon>eudicotyledons</taxon>
        <taxon>Gunneridae</taxon>
        <taxon>Pentapetalae</taxon>
        <taxon>rosids</taxon>
        <taxon>fabids</taxon>
        <taxon>Rosales</taxon>
        <taxon>Rosaceae</taxon>
        <taxon>Rosoideae</taxon>
        <taxon>Rosoideae incertae sedis</taxon>
        <taxon>Rubus</taxon>
    </lineage>
</organism>
<protein>
    <submittedName>
        <fullName evidence="1">Uncharacterized protein</fullName>
    </submittedName>
</protein>
<accession>A0AAW1VPW2</accession>